<reference evidence="1 2" key="1">
    <citation type="journal article" date="2024" name="FEMS Microbiol. Lett.">
        <title>Xanthomonas protegens sp. nov., a novel rice seed-associated bacterium, provides in vivo protection against X. oryzae pv. oryzae, the bacterial leaf blight pathogen.</title>
        <authorList>
            <person name="Rana R."/>
            <person name="Sharma A."/>
            <person name="Madhavan V.N."/>
            <person name="Korpole S."/>
            <person name="Sonti R.V."/>
            <person name="Patel H.K."/>
            <person name="Patil P.B."/>
        </authorList>
    </citation>
    <scope>NUCLEOTIDE SEQUENCE [LARGE SCALE GENOMIC DNA]</scope>
    <source>
        <strain evidence="1 2">PPL118</strain>
    </source>
</reference>
<protein>
    <recommendedName>
        <fullName evidence="3">Apea-like HEPN domain-containing protein</fullName>
    </recommendedName>
</protein>
<dbReference type="EMBL" id="JAQJCQ010000019">
    <property type="protein sequence ID" value="MEL4893355.1"/>
    <property type="molecule type" value="Genomic_DNA"/>
</dbReference>
<name>A0ABU9LFN5_9XANT</name>
<keyword evidence="2" id="KW-1185">Reference proteome</keyword>
<comment type="caution">
    <text evidence="1">The sequence shown here is derived from an EMBL/GenBank/DDBJ whole genome shotgun (WGS) entry which is preliminary data.</text>
</comment>
<dbReference type="RefSeq" id="WP_342074530.1">
    <property type="nucleotide sequence ID" value="NZ_JAQJCQ010000019.1"/>
</dbReference>
<organism evidence="1 2">
    <name type="scientific">Xanthomonas protegens</name>
    <dbReference type="NCBI Taxonomy" id="3380705"/>
    <lineage>
        <taxon>Bacteria</taxon>
        <taxon>Pseudomonadati</taxon>
        <taxon>Pseudomonadota</taxon>
        <taxon>Gammaproteobacteria</taxon>
        <taxon>Lysobacterales</taxon>
        <taxon>Lysobacteraceae</taxon>
        <taxon>Xanthomonas</taxon>
    </lineage>
</organism>
<accession>A0ABU9LFN5</accession>
<evidence type="ECO:0000313" key="1">
    <source>
        <dbReference type="EMBL" id="MEL4893355.1"/>
    </source>
</evidence>
<dbReference type="Proteomes" id="UP001486626">
    <property type="component" value="Unassembled WGS sequence"/>
</dbReference>
<evidence type="ECO:0008006" key="3">
    <source>
        <dbReference type="Google" id="ProtNLM"/>
    </source>
</evidence>
<evidence type="ECO:0000313" key="2">
    <source>
        <dbReference type="Proteomes" id="UP001486626"/>
    </source>
</evidence>
<proteinExistence type="predicted"/>
<sequence length="324" mass="36102">MSTNKPRFFFTATQSVSDRIGELFSFTWASYAGLRELWWQARGFSAQFPALSIKDVEAKFLSVPKMPGGVDMKKMILDRDWLYHEREFSKSLIFGGCTLYESWAESVCRDIFNAPAAAKHSKSIQFPINHNKSQPNGFKAVVAAANANQSVLIKGNIFPTVCAASSNCWGTANEHLTAYRYFKECRNAMIHSSGLVNNDVLSAHQQLQNLHGINPPPFRHGFAIPAPQLGEPIPLDLRDATLFVTVVRRLIHTFDAALCVSTASESILNSRVENVRATSSKWKTFPADPASYRKRVHRLLSASMIPDPVNIDQVADWLKGKGTI</sequence>
<gene>
    <name evidence="1" type="ORF">PIQ37_18190</name>
</gene>